<dbReference type="Pfam" id="PF01041">
    <property type="entry name" value="DegT_DnrJ_EryC1"/>
    <property type="match status" value="1"/>
</dbReference>
<keyword evidence="1 4" id="KW-0663">Pyridoxal phosphate</keyword>
<dbReference type="PANTHER" id="PTHR30244">
    <property type="entry name" value="TRANSAMINASE"/>
    <property type="match status" value="1"/>
</dbReference>
<evidence type="ECO:0000313" key="6">
    <source>
        <dbReference type="EMBL" id="NIR75142.1"/>
    </source>
</evidence>
<reference evidence="6 7" key="1">
    <citation type="submission" date="2020-01" db="EMBL/GenBank/DDBJ databases">
        <title>Genomes assembled from Gulf of Kutch pelagic sediment metagenomes.</title>
        <authorList>
            <person name="Chandrashekar M."/>
            <person name="Mahajan M.S."/>
            <person name="Dave K.J."/>
            <person name="Vatsa P."/>
            <person name="Nathani N.M."/>
        </authorList>
    </citation>
    <scope>NUCLEOTIDE SEQUENCE [LARGE SCALE GENOMIC DNA]</scope>
    <source>
        <strain evidence="6">KS3-K002</strain>
    </source>
</reference>
<dbReference type="InterPro" id="IPR015421">
    <property type="entry name" value="PyrdxlP-dep_Trfase_major"/>
</dbReference>
<dbReference type="Gene3D" id="3.40.640.10">
    <property type="entry name" value="Type I PLP-dependent aspartate aminotransferase-like (Major domain)"/>
    <property type="match status" value="1"/>
</dbReference>
<proteinExistence type="inferred from homology"/>
<evidence type="ECO:0000256" key="4">
    <source>
        <dbReference type="PIRSR" id="PIRSR000390-2"/>
    </source>
</evidence>
<dbReference type="CDD" id="cd00616">
    <property type="entry name" value="AHBA_syn"/>
    <property type="match status" value="1"/>
</dbReference>
<dbReference type="InterPro" id="IPR015424">
    <property type="entry name" value="PyrdxlP-dep_Trfase"/>
</dbReference>
<dbReference type="PANTHER" id="PTHR30244:SF36">
    <property type="entry name" value="3-OXO-GLUCOSE-6-PHOSPHATE:GLUTAMATE AMINOTRANSFERASE"/>
    <property type="match status" value="1"/>
</dbReference>
<dbReference type="GO" id="GO:0008483">
    <property type="term" value="F:transaminase activity"/>
    <property type="evidence" value="ECO:0007669"/>
    <property type="project" value="UniProtKB-KW"/>
</dbReference>
<gene>
    <name evidence="6" type="ORF">GWO12_08535</name>
</gene>
<dbReference type="GO" id="GO:0000271">
    <property type="term" value="P:polysaccharide biosynthetic process"/>
    <property type="evidence" value="ECO:0007669"/>
    <property type="project" value="TreeGrafter"/>
</dbReference>
<evidence type="ECO:0000256" key="5">
    <source>
        <dbReference type="RuleBase" id="RU004508"/>
    </source>
</evidence>
<dbReference type="Proteomes" id="UP000702544">
    <property type="component" value="Unassembled WGS sequence"/>
</dbReference>
<evidence type="ECO:0000256" key="1">
    <source>
        <dbReference type="ARBA" id="ARBA00022898"/>
    </source>
</evidence>
<organism evidence="6 7">
    <name type="scientific">Candidatus Kutchimonas denitrificans</name>
    <dbReference type="NCBI Taxonomy" id="3056748"/>
    <lineage>
        <taxon>Bacteria</taxon>
        <taxon>Pseudomonadati</taxon>
        <taxon>Gemmatimonadota</taxon>
        <taxon>Gemmatimonadia</taxon>
        <taxon>Candidatus Palauibacterales</taxon>
        <taxon>Candidatus Palauibacteraceae</taxon>
        <taxon>Candidatus Kutchimonas</taxon>
    </lineage>
</organism>
<dbReference type="GO" id="GO:0030170">
    <property type="term" value="F:pyridoxal phosphate binding"/>
    <property type="evidence" value="ECO:0007669"/>
    <property type="project" value="TreeGrafter"/>
</dbReference>
<accession>A0AAE4Z9S0</accession>
<dbReference type="InterPro" id="IPR015422">
    <property type="entry name" value="PyrdxlP-dep_Trfase_small"/>
</dbReference>
<comment type="caution">
    <text evidence="6">The sequence shown here is derived from an EMBL/GenBank/DDBJ whole genome shotgun (WGS) entry which is preliminary data.</text>
</comment>
<dbReference type="SUPFAM" id="SSF53383">
    <property type="entry name" value="PLP-dependent transferases"/>
    <property type="match status" value="1"/>
</dbReference>
<name>A0AAE4Z9S0_9BACT</name>
<comment type="similarity">
    <text evidence="2 5">Belongs to the DegT/DnrJ/EryC1 family.</text>
</comment>
<dbReference type="Gene3D" id="3.90.1150.10">
    <property type="entry name" value="Aspartate Aminotransferase, domain 1"/>
    <property type="match status" value="1"/>
</dbReference>
<keyword evidence="6" id="KW-0808">Transferase</keyword>
<keyword evidence="6" id="KW-0032">Aminotransferase</keyword>
<dbReference type="EMBL" id="JAACAK010000064">
    <property type="protein sequence ID" value="NIR75142.1"/>
    <property type="molecule type" value="Genomic_DNA"/>
</dbReference>
<dbReference type="FunFam" id="3.40.640.10:FF:000089">
    <property type="entry name" value="Aminotransferase, DegT/DnrJ/EryC1/StrS family"/>
    <property type="match status" value="1"/>
</dbReference>
<dbReference type="AlphaFoldDB" id="A0AAE4Z9S0"/>
<feature type="modified residue" description="N6-(pyridoxal phosphate)lysine" evidence="4">
    <location>
        <position position="188"/>
    </location>
</feature>
<dbReference type="PIRSF" id="PIRSF000390">
    <property type="entry name" value="PLP_StrS"/>
    <property type="match status" value="1"/>
</dbReference>
<evidence type="ECO:0000313" key="7">
    <source>
        <dbReference type="Proteomes" id="UP000702544"/>
    </source>
</evidence>
<evidence type="ECO:0000256" key="2">
    <source>
        <dbReference type="ARBA" id="ARBA00037999"/>
    </source>
</evidence>
<sequence>MTKVPLLDLTAQYATLRNEIRAAIDRVCDSQRFILGPEVEAFEAEVADYCGVRHAVGMSSGTDALLAALMAIGVGPGDEVITTAYSFFASAAVIVRTGARPVFVDIEPESFNMDARAAADMITPRTRAIIPVHLYGRMAEMYPLTEAARKHGITVIEDAAQALSARDADGRMAGALGNMGCFSFFPTKNLGGFGDGGMTVTDDDVQAGMLRVIRMQGGAPKYHHKVVGGNFRLDALQAAVLRVKLPHLDRWSKKRRANAERYRALFAEAGLTDRVRLPEDVPGHVYNQFVIRVPERDALRNHLTEKGIGTEIYYPIPLHLQECFKELGYKKGDFPVAEALARHSLALPIFPELTDEQQAYVVQAIGEGLG</sequence>
<dbReference type="InterPro" id="IPR000653">
    <property type="entry name" value="DegT/StrS_aminotransferase"/>
</dbReference>
<protein>
    <submittedName>
        <fullName evidence="6">DegT/DnrJ/EryC1/StrS family aminotransferase</fullName>
    </submittedName>
</protein>
<evidence type="ECO:0000256" key="3">
    <source>
        <dbReference type="PIRSR" id="PIRSR000390-1"/>
    </source>
</evidence>
<feature type="active site" description="Proton acceptor" evidence="3">
    <location>
        <position position="188"/>
    </location>
</feature>